<comment type="caution">
    <text evidence="1">The sequence shown here is derived from an EMBL/GenBank/DDBJ whole genome shotgun (WGS) entry which is preliminary data.</text>
</comment>
<name>A0ABQ0G6M5_9PEZI</name>
<dbReference type="GeneID" id="98174358"/>
<proteinExistence type="predicted"/>
<keyword evidence="2" id="KW-1185">Reference proteome</keyword>
<sequence length="110" mass="12999">MVEQARAWPNVKIVELDWDTVYAWEIQVETLLASHNLLRYITRDAPTNLEKRFMVQQMLINTIRKSAVVRKMRAEGWDPSEINPYDTYRAAVDAMRQMEREMITARIRSG</sequence>
<dbReference type="RefSeq" id="XP_070915136.1">
    <property type="nucleotide sequence ID" value="XM_071059035.1"/>
</dbReference>
<organism evidence="1 2">
    <name type="scientific">Madurella fahalii</name>
    <dbReference type="NCBI Taxonomy" id="1157608"/>
    <lineage>
        <taxon>Eukaryota</taxon>
        <taxon>Fungi</taxon>
        <taxon>Dikarya</taxon>
        <taxon>Ascomycota</taxon>
        <taxon>Pezizomycotina</taxon>
        <taxon>Sordariomycetes</taxon>
        <taxon>Sordariomycetidae</taxon>
        <taxon>Sordariales</taxon>
        <taxon>Sordariales incertae sedis</taxon>
        <taxon>Madurella</taxon>
    </lineage>
</organism>
<accession>A0ABQ0G6M5</accession>
<protein>
    <submittedName>
        <fullName evidence="1">Uncharacterized protein</fullName>
    </submittedName>
</protein>
<gene>
    <name evidence="1" type="ORF">MFIFM68171_03614</name>
</gene>
<evidence type="ECO:0000313" key="2">
    <source>
        <dbReference type="Proteomes" id="UP001628179"/>
    </source>
</evidence>
<reference evidence="1 2" key="1">
    <citation type="submission" date="2024-09" db="EMBL/GenBank/DDBJ databases">
        <title>Itraconazole resistance in Madurella fahalii resulting from another homologue of gene encoding cytochrome P450 14-alpha sterol demethylase (CYP51).</title>
        <authorList>
            <person name="Yoshioka I."/>
            <person name="Fahal A.H."/>
            <person name="Kaneko S."/>
            <person name="Yaguchi T."/>
        </authorList>
    </citation>
    <scope>NUCLEOTIDE SEQUENCE [LARGE SCALE GENOMIC DNA]</scope>
    <source>
        <strain evidence="1 2">IFM 68171</strain>
    </source>
</reference>
<dbReference type="EMBL" id="BAAFSV010000002">
    <property type="protein sequence ID" value="GAB1313404.1"/>
    <property type="molecule type" value="Genomic_DNA"/>
</dbReference>
<dbReference type="Proteomes" id="UP001628179">
    <property type="component" value="Unassembled WGS sequence"/>
</dbReference>
<evidence type="ECO:0000313" key="1">
    <source>
        <dbReference type="EMBL" id="GAB1313404.1"/>
    </source>
</evidence>